<dbReference type="Gene3D" id="3.40.190.10">
    <property type="entry name" value="Periplasmic binding protein-like II"/>
    <property type="match status" value="1"/>
</dbReference>
<dbReference type="EMBL" id="JACCEW010000001">
    <property type="protein sequence ID" value="NYT36126.1"/>
    <property type="molecule type" value="Genomic_DNA"/>
</dbReference>
<dbReference type="AlphaFoldDB" id="A0A853FDI1"/>
<keyword evidence="3" id="KW-1185">Reference proteome</keyword>
<comment type="similarity">
    <text evidence="1">Belongs to the UPF0065 (bug) family.</text>
</comment>
<sequence>MHRRRFLNTVLGIAATAPHWRVMADDFPSRPIRWVVPYPPGGSTDTVARTLGEHMASFLGQRVIVENKPGAASNIGTEAVIRAPADGYTLLLAVPPLAVNPALYPDLGFDALEALQAVCLLVWNPNVLVVPANSKIKSAQQLLDEAKANPDTVTVASPGIGTVPHLVSLLIGQELGIDIVPVPYKGSAALKPDLISGRVYAAMDNLFAQVSAVRSGQVRALATLGHTRSPLLPDVPSMAELGLTDLVGMGWIGVVIRSDVMRERRRILEDALIRSVNVPSVSEKLGSMGLEVIAKSHESYQQFLQTEASRWQSTIRKAGVSVA</sequence>
<dbReference type="SUPFAM" id="SSF53850">
    <property type="entry name" value="Periplasmic binding protein-like II"/>
    <property type="match status" value="1"/>
</dbReference>
<dbReference type="InterPro" id="IPR005064">
    <property type="entry name" value="BUG"/>
</dbReference>
<proteinExistence type="inferred from homology"/>
<comment type="caution">
    <text evidence="2">The sequence shown here is derived from an EMBL/GenBank/DDBJ whole genome shotgun (WGS) entry which is preliminary data.</text>
</comment>
<dbReference type="PANTHER" id="PTHR42928">
    <property type="entry name" value="TRICARBOXYLATE-BINDING PROTEIN"/>
    <property type="match status" value="1"/>
</dbReference>
<protein>
    <submittedName>
        <fullName evidence="2">Tripartite tricarboxylate transporter substrate binding protein</fullName>
    </submittedName>
</protein>
<accession>A0A853FDI1</accession>
<evidence type="ECO:0000313" key="3">
    <source>
        <dbReference type="Proteomes" id="UP000580517"/>
    </source>
</evidence>
<dbReference type="PANTHER" id="PTHR42928:SF5">
    <property type="entry name" value="BLR1237 PROTEIN"/>
    <property type="match status" value="1"/>
</dbReference>
<dbReference type="InterPro" id="IPR042100">
    <property type="entry name" value="Bug_dom1"/>
</dbReference>
<dbReference type="Gene3D" id="3.40.190.150">
    <property type="entry name" value="Bordetella uptake gene, domain 1"/>
    <property type="match status" value="1"/>
</dbReference>
<organism evidence="2 3">
    <name type="scientific">Allopusillimonas soli</name>
    <dbReference type="NCBI Taxonomy" id="659016"/>
    <lineage>
        <taxon>Bacteria</taxon>
        <taxon>Pseudomonadati</taxon>
        <taxon>Pseudomonadota</taxon>
        <taxon>Betaproteobacteria</taxon>
        <taxon>Burkholderiales</taxon>
        <taxon>Alcaligenaceae</taxon>
        <taxon>Allopusillimonas</taxon>
    </lineage>
</organism>
<dbReference type="RefSeq" id="WP_129968036.1">
    <property type="nucleotide sequence ID" value="NZ_JACCEW010000001.1"/>
</dbReference>
<gene>
    <name evidence="2" type="ORF">H0A68_04520</name>
</gene>
<dbReference type="Pfam" id="PF03401">
    <property type="entry name" value="TctC"/>
    <property type="match status" value="1"/>
</dbReference>
<reference evidence="2 3" key="1">
    <citation type="submission" date="2020-07" db="EMBL/GenBank/DDBJ databases">
        <title>Taxonomic revisions and descriptions of new bacterial species based on genomic comparisons in the high-G+C-content subgroup of the family Alcaligenaceae.</title>
        <authorList>
            <person name="Szabo A."/>
            <person name="Felfoldi T."/>
        </authorList>
    </citation>
    <scope>NUCLEOTIDE SEQUENCE [LARGE SCALE GENOMIC DNA]</scope>
    <source>
        <strain evidence="2 3">DSM 25264</strain>
    </source>
</reference>
<evidence type="ECO:0000256" key="1">
    <source>
        <dbReference type="ARBA" id="ARBA00006987"/>
    </source>
</evidence>
<dbReference type="OrthoDB" id="9780943at2"/>
<name>A0A853FDI1_9BURK</name>
<evidence type="ECO:0000313" key="2">
    <source>
        <dbReference type="EMBL" id="NYT36126.1"/>
    </source>
</evidence>
<dbReference type="PIRSF" id="PIRSF017082">
    <property type="entry name" value="YflP"/>
    <property type="match status" value="1"/>
</dbReference>
<dbReference type="Proteomes" id="UP000580517">
    <property type="component" value="Unassembled WGS sequence"/>
</dbReference>
<dbReference type="CDD" id="cd07012">
    <property type="entry name" value="PBP2_Bug_TTT"/>
    <property type="match status" value="1"/>
</dbReference>